<keyword evidence="3" id="KW-1185">Reference proteome</keyword>
<evidence type="ECO:0008006" key="4">
    <source>
        <dbReference type="Google" id="ProtNLM"/>
    </source>
</evidence>
<feature type="signal peptide" evidence="1">
    <location>
        <begin position="1"/>
        <end position="19"/>
    </location>
</feature>
<protein>
    <recommendedName>
        <fullName evidence="4">DUF4252 domain-containing protein</fullName>
    </recommendedName>
</protein>
<reference evidence="2 3" key="1">
    <citation type="submission" date="2013-09" db="EMBL/GenBank/DDBJ databases">
        <authorList>
            <person name="Zeng Z."/>
            <person name="Chen C."/>
        </authorList>
    </citation>
    <scope>NUCLEOTIDE SEQUENCE [LARGE SCALE GENOMIC DNA]</scope>
    <source>
        <strain evidence="2 3">WB 3.3-2</strain>
    </source>
</reference>
<evidence type="ECO:0000256" key="1">
    <source>
        <dbReference type="SAM" id="SignalP"/>
    </source>
</evidence>
<evidence type="ECO:0000313" key="2">
    <source>
        <dbReference type="EMBL" id="KGO85023.1"/>
    </source>
</evidence>
<proteinExistence type="predicted"/>
<organism evidence="2 3">
    <name type="scientific">Flavobacterium rivuli WB 3.3-2 = DSM 21788</name>
    <dbReference type="NCBI Taxonomy" id="1121895"/>
    <lineage>
        <taxon>Bacteria</taxon>
        <taxon>Pseudomonadati</taxon>
        <taxon>Bacteroidota</taxon>
        <taxon>Flavobacteriia</taxon>
        <taxon>Flavobacteriales</taxon>
        <taxon>Flavobacteriaceae</taxon>
        <taxon>Flavobacterium</taxon>
    </lineage>
</organism>
<dbReference type="EMBL" id="JRLX01000029">
    <property type="protein sequence ID" value="KGO85023.1"/>
    <property type="molecule type" value="Genomic_DNA"/>
</dbReference>
<dbReference type="OrthoDB" id="705638at2"/>
<dbReference type="AlphaFoldDB" id="A0A0A2M0M6"/>
<dbReference type="RefSeq" id="WP_020212835.1">
    <property type="nucleotide sequence ID" value="NZ_JRLX01000029.1"/>
</dbReference>
<dbReference type="STRING" id="1121895.GCA_000378485_01680"/>
<evidence type="ECO:0000313" key="3">
    <source>
        <dbReference type="Proteomes" id="UP000030152"/>
    </source>
</evidence>
<feature type="chain" id="PRO_5002002724" description="DUF4252 domain-containing protein" evidence="1">
    <location>
        <begin position="20"/>
        <end position="152"/>
    </location>
</feature>
<dbReference type="Pfam" id="PF14060">
    <property type="entry name" value="DUF4252"/>
    <property type="match status" value="1"/>
</dbReference>
<comment type="caution">
    <text evidence="2">The sequence shown here is derived from an EMBL/GenBank/DDBJ whole genome shotgun (WGS) entry which is preliminary data.</text>
</comment>
<gene>
    <name evidence="2" type="ORF">Q765_18600</name>
</gene>
<name>A0A0A2M0M6_9FLAO</name>
<dbReference type="InterPro" id="IPR025348">
    <property type="entry name" value="DUF4252"/>
</dbReference>
<keyword evidence="1" id="KW-0732">Signal</keyword>
<dbReference type="Proteomes" id="UP000030152">
    <property type="component" value="Unassembled WGS sequence"/>
</dbReference>
<sequence length="152" mass="16850">MKKIIIVLLLAVLPTVAFAQKAFRKLRHTDGIAAINVSNGGYNALNDKDKVALGSVARDYLSSASHLDNLNVFISSEKKHARTIKRAMLDYLGEKQMEELINFEQDGSGISIYMKKDTSGSDITEMLLFVENRQKNESVLISFTGTLGLNKK</sequence>
<accession>A0A0A2M0M6</accession>